<evidence type="ECO:0000256" key="4">
    <source>
        <dbReference type="SAM" id="MobiDB-lite"/>
    </source>
</evidence>
<dbReference type="GO" id="GO:0043041">
    <property type="term" value="P:amino acid activation for nonribosomal peptide biosynthetic process"/>
    <property type="evidence" value="ECO:0007669"/>
    <property type="project" value="TreeGrafter"/>
</dbReference>
<dbReference type="InterPro" id="IPR020845">
    <property type="entry name" value="AMP-binding_CS"/>
</dbReference>
<dbReference type="PROSITE" id="PS00012">
    <property type="entry name" value="PHOSPHOPANTETHEINE"/>
    <property type="match status" value="1"/>
</dbReference>
<evidence type="ECO:0000313" key="7">
    <source>
        <dbReference type="Proteomes" id="UP000198605"/>
    </source>
</evidence>
<reference evidence="7" key="1">
    <citation type="submission" date="2016-06" db="EMBL/GenBank/DDBJ databases">
        <authorList>
            <person name="Varghese N."/>
            <person name="Submissions Spin"/>
        </authorList>
    </citation>
    <scope>NUCLEOTIDE SEQUENCE [LARGE SCALE GENOMIC DNA]</scope>
    <source>
        <strain evidence="7">DSM 44151</strain>
    </source>
</reference>
<dbReference type="InterPro" id="IPR000873">
    <property type="entry name" value="AMP-dep_synth/lig_dom"/>
</dbReference>
<evidence type="ECO:0000256" key="2">
    <source>
        <dbReference type="ARBA" id="ARBA00022450"/>
    </source>
</evidence>
<dbReference type="InterPro" id="IPR036736">
    <property type="entry name" value="ACP-like_sf"/>
</dbReference>
<dbReference type="Gene3D" id="3.40.50.1820">
    <property type="entry name" value="alpha/beta hydrolase"/>
    <property type="match status" value="1"/>
</dbReference>
<dbReference type="FunFam" id="1.10.1200.10:FF:000016">
    <property type="entry name" value="Non-ribosomal peptide synthase"/>
    <property type="match status" value="2"/>
</dbReference>
<evidence type="ECO:0000256" key="3">
    <source>
        <dbReference type="ARBA" id="ARBA00022553"/>
    </source>
</evidence>
<dbReference type="Pfam" id="PF00501">
    <property type="entry name" value="AMP-binding"/>
    <property type="match status" value="2"/>
</dbReference>
<sequence>MTTPMWRVEGPLDRDRLQRALNAVVARHDALRTTFVERDGVPRAVLAAHVDAAIDWREAGSAAEVARAAEVEAARPFDLATGPLFRVVVWRLGDGEHVLLAAMHHIVSDGWSIGLLARELAAHHDGGAVPELPLRYVDFAEAQRRELDGDRLAADVAYWRAQLAALPALHLPTDRPRPEQPSHAAATSEFTLGPELVSGLHRLGREHGATLYMTLLAAFQVLLGRWSGQDDFGIGTPVAGRGRPEVENLIGLFVNTLVMRARLAGDPTFAELLGRVRDDALDALDHQDVPYERVVRELRPERPDTDSLIDAWFAMQNVPGDDGPGGALRFTDFDTDRPKALFAVSLFAQPRGDELAMTVVYRTDLFDAATIGRLVQRCRELLAAVVAAPDTRIGALALPAAETALLRRFGAAEVAGRTVDPVAAFESRARREPGAPAAVTADEAVTYTELNARANRVAWWLREHGVGPETPVGVRLPRGIDLLAAVLGVLKAGGAYVPLDPAWPAERIDFVRADAGLDILLDGALPDGGRDDDPGVPVDPAQLAYVIYTSGSTGRPKGVGVPRGAMAAHVSRMRRRFGLGPADRVLQFAALAFDASIDQVFPALACGAALVLPEHGLVAPATLLPLLDRHGVTVANLPPAYFGELVAELTERDGPVPGALRLLVLGGDVVRPADVDRFATRCPDVAVLNAYGPTESTVTTAVADVPCGVVGTVPVGRAVGDRHLYVLDDRLRDVPAGAVGELFVGGGQLARGYLGRPGLTAGRFVPDPFGHEPGGRLYRTGDLVRWRADGQLEFHGRADGQVKVRGFRVEVGEVEARLREHPGVRDAVVVAREDRLVAYLAGAGVAVDEVRRWLGERLPEFMVPAVVVVLDELPRTVGGKVDRDRLPDPDGHRPELTDTFEGPRDETEEAVAAVWRQVLRVDRIGVHDNFFDLGGHSLLATLAVARLVKALDRPVDVRTFFAHPTIAEFAAALPAAAAGPAAGITRLRRSGDFPLSFAQERMWFLNRLEPDAPDYMAALAWRVDGPLDRGRLDRALRQLVDRHESLRTTFPVVDAQPVQRVAATAEVTAEWHDVRSATDPYATAVAEAGAELHRPFDLATGPLFRALVWQLGPADHLLVLAMHHIVSDGWSMGVLVRELGALHDGETLPELPVQYADYAGWQRQDLTGDRLAAELGHWRKHLDALPALELPTDRPRPARPSWVGATHEFTLEPELVDGLERLGRRHGATLYMTLLAAFQVLLGRWSGQDDFGVGVPVAGRTRPEVENVIGFFVNTLVMRADLAGDPTFAELLGRVRDQALDAYQYQEVPFERVVEELAPDREPGRSPLFQAMFDLEVRAVAAPRLGAARLRSAEIPFDVTKFDLMFTFTTDPGAAGGFVQYRTDLFDAATIDRLVQRCRELLAAVLAAPDTRIGALGLPAAETALLRRFGAAEVAGRTVDPVAAFESRARRDPGALAAIAAGGVVSYAELNARANRVAWWLREHGVRPETPVVIRLPRGIDLLAAVLGVLKAGGAYVPVDPAWPAERVDLVTADVGAGVVLDGPLPDGGRDDDPGVPVDPAQLAYVIHTSGSTGRPKGVGVPRGAMAAHVSRMRRRFGLGPTDRVLQFAALAFDASVEQIFPALTCGAALVLPEHGLVAPAQLVADVERHRVTVMEVVPGYLTELIAEVTADGTSAPTWSPARLRLLVLGGDAVRPADLAWWRRHHPDVAVVNTYGPTETTVSATVYDVPSDVDGVVPIGRAVGDRELYVLDGHLAEVPVGAVGELFVGGTQLARGYLGRPGLTAERFVPDPYGREPGGRLYRTGDLVRWRADGQLEFHGRADGQVKVRGFRVEVGEVEARLREHPGVRDAVVVAWQDRLVAYLAGDGVAVDELRDRLAERLPEFMVPALLIVLDELPRTVGGKVDRDRLPDPAGHRPAPGANAEPPRTPTEEAIADIWRQVLQVDAIGIHDNFFHLGGHSLLATRVAIRLRAAFGCEVAVRTLFERPTVARLAAAVEEQLMAEIAAMSSEDVEQALKEQQA</sequence>
<evidence type="ECO:0000313" key="6">
    <source>
        <dbReference type="EMBL" id="SCL55626.1"/>
    </source>
</evidence>
<evidence type="ECO:0000256" key="1">
    <source>
        <dbReference type="ARBA" id="ARBA00001957"/>
    </source>
</evidence>
<comment type="cofactor">
    <cofactor evidence="1">
        <name>pantetheine 4'-phosphate</name>
        <dbReference type="ChEBI" id="CHEBI:47942"/>
    </cofactor>
</comment>
<feature type="region of interest" description="Disordered" evidence="4">
    <location>
        <begin position="880"/>
        <end position="905"/>
    </location>
</feature>
<accession>A0A1C6UNL8</accession>
<dbReference type="Gene3D" id="3.40.50.12780">
    <property type="entry name" value="N-terminal domain of ligase-like"/>
    <property type="match status" value="2"/>
</dbReference>
<dbReference type="PROSITE" id="PS50075">
    <property type="entry name" value="CARRIER"/>
    <property type="match status" value="2"/>
</dbReference>
<dbReference type="InterPro" id="IPR025110">
    <property type="entry name" value="AMP-bd_C"/>
</dbReference>
<organism evidence="6 7">
    <name type="scientific">Micromonospora chersina</name>
    <dbReference type="NCBI Taxonomy" id="47854"/>
    <lineage>
        <taxon>Bacteria</taxon>
        <taxon>Bacillati</taxon>
        <taxon>Actinomycetota</taxon>
        <taxon>Actinomycetes</taxon>
        <taxon>Micromonosporales</taxon>
        <taxon>Micromonosporaceae</taxon>
        <taxon>Micromonospora</taxon>
    </lineage>
</organism>
<dbReference type="EMBL" id="FMIB01000002">
    <property type="protein sequence ID" value="SCL55626.1"/>
    <property type="molecule type" value="Genomic_DNA"/>
</dbReference>
<dbReference type="SUPFAM" id="SSF52777">
    <property type="entry name" value="CoA-dependent acyltransferases"/>
    <property type="match status" value="4"/>
</dbReference>
<dbReference type="GO" id="GO:0003824">
    <property type="term" value="F:catalytic activity"/>
    <property type="evidence" value="ECO:0007669"/>
    <property type="project" value="InterPro"/>
</dbReference>
<dbReference type="FunFam" id="2.30.38.10:FF:000001">
    <property type="entry name" value="Non-ribosomal peptide synthetase PvdI"/>
    <property type="match status" value="2"/>
</dbReference>
<dbReference type="Proteomes" id="UP000198605">
    <property type="component" value="Unassembled WGS sequence"/>
</dbReference>
<dbReference type="GO" id="GO:0044550">
    <property type="term" value="P:secondary metabolite biosynthetic process"/>
    <property type="evidence" value="ECO:0007669"/>
    <property type="project" value="TreeGrafter"/>
</dbReference>
<feature type="region of interest" description="Disordered" evidence="4">
    <location>
        <begin position="1904"/>
        <end position="1929"/>
    </location>
</feature>
<dbReference type="InterPro" id="IPR006162">
    <property type="entry name" value="Ppantetheine_attach_site"/>
</dbReference>
<dbReference type="GO" id="GO:0031177">
    <property type="term" value="F:phosphopantetheine binding"/>
    <property type="evidence" value="ECO:0007669"/>
    <property type="project" value="InterPro"/>
</dbReference>
<keyword evidence="7" id="KW-1185">Reference proteome</keyword>
<keyword evidence="2" id="KW-0596">Phosphopantetheine</keyword>
<dbReference type="GO" id="GO:0072330">
    <property type="term" value="P:monocarboxylic acid biosynthetic process"/>
    <property type="evidence" value="ECO:0007669"/>
    <property type="project" value="UniProtKB-ARBA"/>
</dbReference>
<evidence type="ECO:0000259" key="5">
    <source>
        <dbReference type="PROSITE" id="PS50075"/>
    </source>
</evidence>
<dbReference type="InterPro" id="IPR001242">
    <property type="entry name" value="Condensation_dom"/>
</dbReference>
<dbReference type="InterPro" id="IPR020806">
    <property type="entry name" value="PKS_PP-bd"/>
</dbReference>
<proteinExistence type="predicted"/>
<protein>
    <submittedName>
        <fullName evidence="6">Amino acid adenylation domain-containing protein</fullName>
    </submittedName>
</protein>
<dbReference type="NCBIfam" id="TIGR01733">
    <property type="entry name" value="AA-adenyl-dom"/>
    <property type="match status" value="2"/>
</dbReference>
<dbReference type="InterPro" id="IPR042099">
    <property type="entry name" value="ANL_N_sf"/>
</dbReference>
<dbReference type="GO" id="GO:0008610">
    <property type="term" value="P:lipid biosynthetic process"/>
    <property type="evidence" value="ECO:0007669"/>
    <property type="project" value="UniProtKB-ARBA"/>
</dbReference>
<gene>
    <name evidence="6" type="ORF">GA0070603_2040</name>
</gene>
<dbReference type="Pfam" id="PF00668">
    <property type="entry name" value="Condensation"/>
    <property type="match status" value="2"/>
</dbReference>
<dbReference type="InterPro" id="IPR010071">
    <property type="entry name" value="AA_adenyl_dom"/>
</dbReference>
<dbReference type="InterPro" id="IPR045851">
    <property type="entry name" value="AMP-bd_C_sf"/>
</dbReference>
<dbReference type="InterPro" id="IPR009081">
    <property type="entry name" value="PP-bd_ACP"/>
</dbReference>
<dbReference type="Pfam" id="PF13193">
    <property type="entry name" value="AMP-binding_C"/>
    <property type="match status" value="2"/>
</dbReference>
<dbReference type="Gene3D" id="3.30.300.30">
    <property type="match status" value="2"/>
</dbReference>
<dbReference type="PANTHER" id="PTHR45527">
    <property type="entry name" value="NONRIBOSOMAL PEPTIDE SYNTHETASE"/>
    <property type="match status" value="1"/>
</dbReference>
<dbReference type="SUPFAM" id="SSF47336">
    <property type="entry name" value="ACP-like"/>
    <property type="match status" value="2"/>
</dbReference>
<feature type="domain" description="Carrier" evidence="5">
    <location>
        <begin position="902"/>
        <end position="977"/>
    </location>
</feature>
<dbReference type="GO" id="GO:0005737">
    <property type="term" value="C:cytoplasm"/>
    <property type="evidence" value="ECO:0007669"/>
    <property type="project" value="TreeGrafter"/>
</dbReference>
<dbReference type="PROSITE" id="PS00455">
    <property type="entry name" value="AMP_BINDING"/>
    <property type="match status" value="2"/>
</dbReference>
<dbReference type="PANTHER" id="PTHR45527:SF1">
    <property type="entry name" value="FATTY ACID SYNTHASE"/>
    <property type="match status" value="1"/>
</dbReference>
<dbReference type="Gene3D" id="3.30.559.30">
    <property type="entry name" value="Nonribosomal peptide synthetase, condensation domain"/>
    <property type="match status" value="2"/>
</dbReference>
<dbReference type="Gene3D" id="1.10.1200.10">
    <property type="entry name" value="ACP-like"/>
    <property type="match status" value="1"/>
</dbReference>
<dbReference type="SMART" id="SM00823">
    <property type="entry name" value="PKS_PP"/>
    <property type="match status" value="2"/>
</dbReference>
<dbReference type="CDD" id="cd05930">
    <property type="entry name" value="A_NRPS"/>
    <property type="match status" value="2"/>
</dbReference>
<dbReference type="Pfam" id="PF00550">
    <property type="entry name" value="PP-binding"/>
    <property type="match status" value="2"/>
</dbReference>
<feature type="compositionally biased region" description="Basic and acidic residues" evidence="4">
    <location>
        <begin position="1904"/>
        <end position="1915"/>
    </location>
</feature>
<dbReference type="InterPro" id="IPR023213">
    <property type="entry name" value="CAT-like_dom_sf"/>
</dbReference>
<dbReference type="STRING" id="47854.GA0070603_2040"/>
<keyword evidence="3" id="KW-0597">Phosphoprotein</keyword>
<dbReference type="InterPro" id="IPR029058">
    <property type="entry name" value="AB_hydrolase_fold"/>
</dbReference>
<dbReference type="SUPFAM" id="SSF56801">
    <property type="entry name" value="Acetyl-CoA synthetase-like"/>
    <property type="match status" value="2"/>
</dbReference>
<name>A0A1C6UNL8_9ACTN</name>
<dbReference type="Gene3D" id="3.30.559.10">
    <property type="entry name" value="Chloramphenicol acetyltransferase-like domain"/>
    <property type="match status" value="2"/>
</dbReference>
<feature type="domain" description="Carrier" evidence="5">
    <location>
        <begin position="1926"/>
        <end position="2001"/>
    </location>
</feature>
<dbReference type="CDD" id="cd19531">
    <property type="entry name" value="LCL_NRPS-like"/>
    <property type="match status" value="2"/>
</dbReference>